<organism evidence="2 3">
    <name type="scientific">Pisolithus tinctorius Marx 270</name>
    <dbReference type="NCBI Taxonomy" id="870435"/>
    <lineage>
        <taxon>Eukaryota</taxon>
        <taxon>Fungi</taxon>
        <taxon>Dikarya</taxon>
        <taxon>Basidiomycota</taxon>
        <taxon>Agaricomycotina</taxon>
        <taxon>Agaricomycetes</taxon>
        <taxon>Agaricomycetidae</taxon>
        <taxon>Boletales</taxon>
        <taxon>Sclerodermatineae</taxon>
        <taxon>Pisolithaceae</taxon>
        <taxon>Pisolithus</taxon>
    </lineage>
</organism>
<reference evidence="3" key="2">
    <citation type="submission" date="2015-01" db="EMBL/GenBank/DDBJ databases">
        <title>Evolutionary Origins and Diversification of the Mycorrhizal Mutualists.</title>
        <authorList>
            <consortium name="DOE Joint Genome Institute"/>
            <consortium name="Mycorrhizal Genomics Consortium"/>
            <person name="Kohler A."/>
            <person name="Kuo A."/>
            <person name="Nagy L.G."/>
            <person name="Floudas D."/>
            <person name="Copeland A."/>
            <person name="Barry K.W."/>
            <person name="Cichocki N."/>
            <person name="Veneault-Fourrey C."/>
            <person name="LaButti K."/>
            <person name="Lindquist E.A."/>
            <person name="Lipzen A."/>
            <person name="Lundell T."/>
            <person name="Morin E."/>
            <person name="Murat C."/>
            <person name="Riley R."/>
            <person name="Ohm R."/>
            <person name="Sun H."/>
            <person name="Tunlid A."/>
            <person name="Henrissat B."/>
            <person name="Grigoriev I.V."/>
            <person name="Hibbett D.S."/>
            <person name="Martin F."/>
        </authorList>
    </citation>
    <scope>NUCLEOTIDE SEQUENCE [LARGE SCALE GENOMIC DNA]</scope>
    <source>
        <strain evidence="3">Marx 270</strain>
    </source>
</reference>
<evidence type="ECO:0000313" key="3">
    <source>
        <dbReference type="Proteomes" id="UP000054217"/>
    </source>
</evidence>
<dbReference type="HOGENOM" id="CLU_069870_0_0_1"/>
<feature type="region of interest" description="Disordered" evidence="1">
    <location>
        <begin position="157"/>
        <end position="233"/>
    </location>
</feature>
<dbReference type="EMBL" id="KN832030">
    <property type="protein sequence ID" value="KIN97374.1"/>
    <property type="molecule type" value="Genomic_DNA"/>
</dbReference>
<proteinExistence type="predicted"/>
<keyword evidence="3" id="KW-1185">Reference proteome</keyword>
<name>A0A0C3N8K0_PISTI</name>
<dbReference type="OrthoDB" id="2685894at2759"/>
<evidence type="ECO:0000313" key="2">
    <source>
        <dbReference type="EMBL" id="KIN97374.1"/>
    </source>
</evidence>
<dbReference type="InParanoid" id="A0A0C3N8K0"/>
<gene>
    <name evidence="2" type="ORF">M404DRAFT_10779</name>
</gene>
<evidence type="ECO:0000256" key="1">
    <source>
        <dbReference type="SAM" id="MobiDB-lite"/>
    </source>
</evidence>
<reference evidence="2 3" key="1">
    <citation type="submission" date="2014-04" db="EMBL/GenBank/DDBJ databases">
        <authorList>
            <consortium name="DOE Joint Genome Institute"/>
            <person name="Kuo A."/>
            <person name="Kohler A."/>
            <person name="Costa M.D."/>
            <person name="Nagy L.G."/>
            <person name="Floudas D."/>
            <person name="Copeland A."/>
            <person name="Barry K.W."/>
            <person name="Cichocki N."/>
            <person name="Veneault-Fourrey C."/>
            <person name="LaButti K."/>
            <person name="Lindquist E.A."/>
            <person name="Lipzen A."/>
            <person name="Lundell T."/>
            <person name="Morin E."/>
            <person name="Murat C."/>
            <person name="Sun H."/>
            <person name="Tunlid A."/>
            <person name="Henrissat B."/>
            <person name="Grigoriev I.V."/>
            <person name="Hibbett D.S."/>
            <person name="Martin F."/>
            <person name="Nordberg H.P."/>
            <person name="Cantor M.N."/>
            <person name="Hua S.X."/>
        </authorList>
    </citation>
    <scope>NUCLEOTIDE SEQUENCE [LARGE SCALE GENOMIC DNA]</scope>
    <source>
        <strain evidence="2 3">Marx 270</strain>
    </source>
</reference>
<feature type="compositionally biased region" description="Polar residues" evidence="1">
    <location>
        <begin position="160"/>
        <end position="171"/>
    </location>
</feature>
<dbReference type="AlphaFoldDB" id="A0A0C3N8K0"/>
<protein>
    <submittedName>
        <fullName evidence="2">Uncharacterized protein</fullName>
    </submittedName>
</protein>
<sequence>MSSAAYPIPSEPHNVLQMTHNMLATENVTVTQLWATTFVPTSSPVSALVMLVAPQHTWFLMKSLIINFTQSLQPTQANAAQFSVDSKVFLLSFHDVAMFWCFKYMVLLGVRSAVSGCTFFLIIGFSQAKYVLAVVAFQNTMIKEFWHQLVKGYSPKHSPPWSQSEGGTQSPDGMDANRRLHTPQSQSTTIGNSAGHTVRHHHSQPLDPDPSFDGGESSSDHTETICQKKRKLI</sequence>
<feature type="compositionally biased region" description="Polar residues" evidence="1">
    <location>
        <begin position="182"/>
        <end position="195"/>
    </location>
</feature>
<accession>A0A0C3N8K0</accession>
<dbReference type="Proteomes" id="UP000054217">
    <property type="component" value="Unassembled WGS sequence"/>
</dbReference>